<dbReference type="EMBL" id="JSZA02000076">
    <property type="protein sequence ID" value="KHD06186.1"/>
    <property type="molecule type" value="Genomic_DNA"/>
</dbReference>
<evidence type="ECO:0000313" key="2">
    <source>
        <dbReference type="Proteomes" id="UP000030428"/>
    </source>
</evidence>
<comment type="caution">
    <text evidence="1">The sequence shown here is derived from an EMBL/GenBank/DDBJ whole genome shotgun (WGS) entry which is preliminary data.</text>
</comment>
<proteinExistence type="predicted"/>
<evidence type="ECO:0000313" key="1">
    <source>
        <dbReference type="EMBL" id="KHD06186.1"/>
    </source>
</evidence>
<sequence length="147" mass="17420">MKPLTIIIGRKSVWHTRCQNVPKAPLSLKLMAWVMTFFVIEVAKQQDWRWWIWFDMKEQEFIITPTNGAKTTQINNALEEMRHFASKSITNLQVMALDEPARPFPTSFDTNSLFRIFTKVKQPYNSISPPYMYGIWRYDMALTLRIE</sequence>
<dbReference type="AlphaFoldDB" id="A0A0A6RQN1"/>
<reference evidence="1 2" key="1">
    <citation type="journal article" date="2016" name="Front. Microbiol.">
        <title>Single-Cell (Meta-)Genomics of a Dimorphic Candidatus Thiomargarita nelsonii Reveals Genomic Plasticity.</title>
        <authorList>
            <person name="Flood B.E."/>
            <person name="Fliss P."/>
            <person name="Jones D.S."/>
            <person name="Dick G.J."/>
            <person name="Jain S."/>
            <person name="Kaster A.K."/>
            <person name="Winkel M."/>
            <person name="Mussmann M."/>
            <person name="Bailey J."/>
        </authorList>
    </citation>
    <scope>NUCLEOTIDE SEQUENCE [LARGE SCALE GENOMIC DNA]</scope>
    <source>
        <strain evidence="1">Hydrate Ridge</strain>
    </source>
</reference>
<protein>
    <submittedName>
        <fullName evidence="1">Uncharacterized protein</fullName>
    </submittedName>
</protein>
<dbReference type="Proteomes" id="UP000030428">
    <property type="component" value="Unassembled WGS sequence"/>
</dbReference>
<name>A0A0A6RQN1_9GAMM</name>
<gene>
    <name evidence="1" type="ORF">PN36_18885</name>
</gene>
<accession>A0A0A6RQN1</accession>
<organism evidence="1 2">
    <name type="scientific">Candidatus Thiomargarita nelsonii</name>
    <dbReference type="NCBI Taxonomy" id="1003181"/>
    <lineage>
        <taxon>Bacteria</taxon>
        <taxon>Pseudomonadati</taxon>
        <taxon>Pseudomonadota</taxon>
        <taxon>Gammaproteobacteria</taxon>
        <taxon>Thiotrichales</taxon>
        <taxon>Thiotrichaceae</taxon>
        <taxon>Thiomargarita</taxon>
    </lineage>
</organism>
<keyword evidence="2" id="KW-1185">Reference proteome</keyword>